<dbReference type="InterPro" id="IPR046867">
    <property type="entry name" value="AldOxase/xan_DH_MoCoBD2"/>
</dbReference>
<dbReference type="Proteomes" id="UP000196386">
    <property type="component" value="Unassembled WGS sequence"/>
</dbReference>
<feature type="domain" description="Aldehyde oxidase/xanthine dehydrogenase a/b hammerhead" evidence="1">
    <location>
        <begin position="41"/>
        <end position="147"/>
    </location>
</feature>
<reference evidence="6" key="2">
    <citation type="submission" date="2017-04" db="EMBL/GenBank/DDBJ databases">
        <title>Function of individual gut microbiota members based on whole genome sequencing of pure cultures obtained from chicken caecum.</title>
        <authorList>
            <person name="Medvecky M."/>
            <person name="Cejkova D."/>
            <person name="Polansky O."/>
            <person name="Karasova D."/>
            <person name="Kubasova T."/>
            <person name="Cizek A."/>
            <person name="Rychlik I."/>
        </authorList>
    </citation>
    <scope>NUCLEOTIDE SEQUENCE [LARGE SCALE GENOMIC DNA]</scope>
    <source>
        <strain evidence="6">An175</strain>
    </source>
</reference>
<dbReference type="InterPro" id="IPR016208">
    <property type="entry name" value="Ald_Oxase/xanthine_DH-like"/>
</dbReference>
<dbReference type="EC" id="1.17.1.5" evidence="2"/>
<dbReference type="PANTHER" id="PTHR11908">
    <property type="entry name" value="XANTHINE DEHYDROGENASE"/>
    <property type="match status" value="1"/>
</dbReference>
<dbReference type="RefSeq" id="WP_006873364.1">
    <property type="nucleotide sequence ID" value="NZ_CABIWA010000002.1"/>
</dbReference>
<dbReference type="GeneID" id="72464606"/>
<dbReference type="SMART" id="SM01008">
    <property type="entry name" value="Ald_Xan_dh_C"/>
    <property type="match status" value="1"/>
</dbReference>
<dbReference type="Gene3D" id="3.90.1170.50">
    <property type="entry name" value="Aldehyde oxidase/xanthine dehydrogenase, a/b hammerhead"/>
    <property type="match status" value="1"/>
</dbReference>
<evidence type="ECO:0000259" key="1">
    <source>
        <dbReference type="SMART" id="SM01008"/>
    </source>
</evidence>
<dbReference type="SUPFAM" id="SSF54665">
    <property type="entry name" value="CO dehydrogenase molybdoprotein N-domain-like"/>
    <property type="match status" value="1"/>
</dbReference>
<proteinExistence type="predicted"/>
<dbReference type="Proteomes" id="UP000260828">
    <property type="component" value="Unassembled WGS sequence"/>
</dbReference>
<sequence>MKKTEVAVKEKSSVDVSVAGQHDWSILGKSVVKKDTMEKIMGSAKFAADMELPNMLYGGVFRSTICHGAVKNFDPSAALEIPGVVCVLTSKDIPGKNRIGIILKDEPILVDDKIRRYGDAIAVVAAETPELVRDALEAIKVEYEEYEPILTMERAAEEDAPKVHGETNVHQKKHLEHGDVDEAFKHCDVIIENDYETPMLSHMFIEPDAGVASFENGQMIVYSSTQNPHYDRGEIAGMLAFPQNRVSSVQVTTGGGFGGKLDISVQCHAALLSYYTKRPVKIVRGRMESTMVSSKRHPFKMHYKTGATKDGKVLAVQATLLADTGAYASYGPAVITRAVVHAAGPYEVPNVRVDATFYYTNNPMAGAFRGFGVPQVAVAHEGQMNALAKALNMDPIELRIINAHRPGSVTSTGQVLDENVGFVQCLEAVRDKASQVLPPCVPTAPNKRRGRGYGCMYYGIGNTGLPNPAGAFVEVLPDNSVNLMVGCADIGQGSTSAMAQIAAEELGLEYEDIHVTFANTEVTPEGGATSASRQTFISGSATMLAARMAKNTLAEVASNYLNVPQDKLVFRHREIYSSEDRSVKMTYPELMGEMKRLGKLALGSGAYNPRTTGLNAEDMFGVPFEVYSYAATIVDLEVDVETGLVDVLNVVSAHDVGTAVNRQAVEGQVEGGVVMGTGFALMEKIETKDGRITNPVFSKYLLATAMDAPTIYPIVVESGSSKTGPFGAKGVGEPALIPTIPATADAVENALNIRFGKLPIQHLDIMRELYKK</sequence>
<organism evidence="2 5">
    <name type="scientific">Anaerotruncus colihominis</name>
    <dbReference type="NCBI Taxonomy" id="169435"/>
    <lineage>
        <taxon>Bacteria</taxon>
        <taxon>Bacillati</taxon>
        <taxon>Bacillota</taxon>
        <taxon>Clostridia</taxon>
        <taxon>Eubacteriales</taxon>
        <taxon>Oscillospiraceae</taxon>
        <taxon>Anaerotruncus</taxon>
    </lineage>
</organism>
<dbReference type="Gene3D" id="3.30.365.10">
    <property type="entry name" value="Aldehyde oxidase/xanthine dehydrogenase, molybdopterin binding domain"/>
    <property type="match status" value="4"/>
</dbReference>
<dbReference type="OrthoDB" id="9759099at2"/>
<protein>
    <submittedName>
        <fullName evidence="2">Nicotinate dehydrogenase large molybdopterin subunit</fullName>
        <ecNumber evidence="2">1.17.1.5</ecNumber>
    </submittedName>
    <submittedName>
        <fullName evidence="3 4">Xanthine dehydrogenase</fullName>
    </submittedName>
</protein>
<reference evidence="4 7" key="4">
    <citation type="submission" date="2018-08" db="EMBL/GenBank/DDBJ databases">
        <title>A genome reference for cultivated species of the human gut microbiota.</title>
        <authorList>
            <person name="Zou Y."/>
            <person name="Xue W."/>
            <person name="Luo G."/>
        </authorList>
    </citation>
    <scope>NUCLEOTIDE SEQUENCE [LARGE SCALE GENOMIC DNA]</scope>
    <source>
        <strain evidence="4 7">TF05-12AC</strain>
    </source>
</reference>
<reference evidence="3" key="3">
    <citation type="journal article" date="2018" name="BMC Genomics">
        <title>Whole genome sequencing and function prediction of 133 gut anaerobes isolated from chicken caecum in pure cultures.</title>
        <authorList>
            <person name="Medvecky M."/>
            <person name="Cejkova D."/>
            <person name="Polansky O."/>
            <person name="Karasova D."/>
            <person name="Kubasova T."/>
            <person name="Cizek A."/>
            <person name="Rychlik I."/>
        </authorList>
    </citation>
    <scope>NUCLEOTIDE SEQUENCE</scope>
    <source>
        <strain evidence="3">An175</strain>
    </source>
</reference>
<evidence type="ECO:0000313" key="6">
    <source>
        <dbReference type="Proteomes" id="UP000196386"/>
    </source>
</evidence>
<dbReference type="Proteomes" id="UP000095765">
    <property type="component" value="Unassembled WGS sequence"/>
</dbReference>
<gene>
    <name evidence="2" type="primary">ndhL</name>
    <name evidence="3" type="ORF">B5F11_09830</name>
    <name evidence="4" type="ORF">DXC40_05280</name>
    <name evidence="2" type="ORF">ERS852551_02076</name>
</gene>
<dbReference type="InterPro" id="IPR008274">
    <property type="entry name" value="AldOxase/xan_DH_MoCoBD1"/>
</dbReference>
<dbReference type="InterPro" id="IPR036856">
    <property type="entry name" value="Ald_Oxase/Xan_DH_a/b_sf"/>
</dbReference>
<dbReference type="InterPro" id="IPR000674">
    <property type="entry name" value="Ald_Oxase/Xan_DH_a/b"/>
</dbReference>
<dbReference type="GO" id="GO:0050138">
    <property type="term" value="F:nicotinate dehydrogenase activity"/>
    <property type="evidence" value="ECO:0007669"/>
    <property type="project" value="UniProtKB-EC"/>
</dbReference>
<name>A0A174RFD9_9FIRM</name>
<dbReference type="Pfam" id="PF02738">
    <property type="entry name" value="MoCoBD_1"/>
    <property type="match status" value="1"/>
</dbReference>
<dbReference type="EMBL" id="QVME01000002">
    <property type="protein sequence ID" value="RGE68710.1"/>
    <property type="molecule type" value="Genomic_DNA"/>
</dbReference>
<dbReference type="GO" id="GO:0005506">
    <property type="term" value="F:iron ion binding"/>
    <property type="evidence" value="ECO:0007669"/>
    <property type="project" value="InterPro"/>
</dbReference>
<dbReference type="EMBL" id="NFKP01000011">
    <property type="protein sequence ID" value="OUP69160.1"/>
    <property type="molecule type" value="Genomic_DNA"/>
</dbReference>
<dbReference type="AlphaFoldDB" id="A0A174RFD9"/>
<accession>A0A174RFD9</accession>
<evidence type="ECO:0000313" key="4">
    <source>
        <dbReference type="EMBL" id="RGE68710.1"/>
    </source>
</evidence>
<keyword evidence="2" id="KW-0560">Oxidoreductase</keyword>
<evidence type="ECO:0000313" key="2">
    <source>
        <dbReference type="EMBL" id="CUP82527.1"/>
    </source>
</evidence>
<evidence type="ECO:0000313" key="7">
    <source>
        <dbReference type="Proteomes" id="UP000260828"/>
    </source>
</evidence>
<dbReference type="PANTHER" id="PTHR11908:SF157">
    <property type="entry name" value="XANTHINE DEHYDROGENASE SUBUNIT D-RELATED"/>
    <property type="match status" value="1"/>
</dbReference>
<reference evidence="2 5" key="1">
    <citation type="submission" date="2015-09" db="EMBL/GenBank/DDBJ databases">
        <authorList>
            <consortium name="Pathogen Informatics"/>
        </authorList>
    </citation>
    <scope>NUCLEOTIDE SEQUENCE [LARGE SCALE GENOMIC DNA]</scope>
    <source>
        <strain evidence="2 5">2789STDY5834939</strain>
    </source>
</reference>
<evidence type="ECO:0000313" key="3">
    <source>
        <dbReference type="EMBL" id="OUP69160.1"/>
    </source>
</evidence>
<dbReference type="Pfam" id="PF01315">
    <property type="entry name" value="Ald_Xan_dh_C"/>
    <property type="match status" value="1"/>
</dbReference>
<dbReference type="SUPFAM" id="SSF56003">
    <property type="entry name" value="Molybdenum cofactor-binding domain"/>
    <property type="match status" value="1"/>
</dbReference>
<dbReference type="Pfam" id="PF20256">
    <property type="entry name" value="MoCoBD_2"/>
    <property type="match status" value="1"/>
</dbReference>
<evidence type="ECO:0000313" key="5">
    <source>
        <dbReference type="Proteomes" id="UP000095765"/>
    </source>
</evidence>
<dbReference type="InterPro" id="IPR037165">
    <property type="entry name" value="AldOxase/xan_DH_Mopterin-bd_sf"/>
</dbReference>
<dbReference type="EMBL" id="CZBE01000013">
    <property type="protein sequence ID" value="CUP82527.1"/>
    <property type="molecule type" value="Genomic_DNA"/>
</dbReference>